<evidence type="ECO:0000256" key="1">
    <source>
        <dbReference type="ARBA" id="ARBA00022553"/>
    </source>
</evidence>
<dbReference type="EMBL" id="VDEP01000485">
    <property type="protein sequence ID" value="KAA1070095.1"/>
    <property type="molecule type" value="Genomic_DNA"/>
</dbReference>
<feature type="region of interest" description="Disordered" evidence="5">
    <location>
        <begin position="294"/>
        <end position="341"/>
    </location>
</feature>
<name>A0A5B0M011_PUCGR</name>
<dbReference type="PROSITE" id="PS00678">
    <property type="entry name" value="WD_REPEATS_1"/>
    <property type="match status" value="3"/>
</dbReference>
<dbReference type="Gene3D" id="2.130.10.10">
    <property type="entry name" value="YVTN repeat-like/Quinoprotein amine dehydrogenase"/>
    <property type="match status" value="2"/>
</dbReference>
<feature type="compositionally biased region" description="Polar residues" evidence="5">
    <location>
        <begin position="330"/>
        <end position="339"/>
    </location>
</feature>
<dbReference type="InterPro" id="IPR020472">
    <property type="entry name" value="WD40_PAC1"/>
</dbReference>
<dbReference type="GO" id="GO:0005634">
    <property type="term" value="C:nucleus"/>
    <property type="evidence" value="ECO:0007669"/>
    <property type="project" value="TreeGrafter"/>
</dbReference>
<dbReference type="PROSITE" id="PS50082">
    <property type="entry name" value="WD_REPEATS_2"/>
    <property type="match status" value="3"/>
</dbReference>
<dbReference type="Pfam" id="PF00400">
    <property type="entry name" value="WD40"/>
    <property type="match status" value="3"/>
</dbReference>
<dbReference type="InterPro" id="IPR015943">
    <property type="entry name" value="WD40/YVTN_repeat-like_dom_sf"/>
</dbReference>
<feature type="compositionally biased region" description="Basic residues" evidence="5">
    <location>
        <begin position="318"/>
        <end position="327"/>
    </location>
</feature>
<dbReference type="InterPro" id="IPR044285">
    <property type="entry name" value="PWP1"/>
</dbReference>
<evidence type="ECO:0000313" key="7">
    <source>
        <dbReference type="Proteomes" id="UP000325313"/>
    </source>
</evidence>
<gene>
    <name evidence="6" type="ORF">PGTUg99_006438</name>
</gene>
<feature type="region of interest" description="Disordered" evidence="5">
    <location>
        <begin position="78"/>
        <end position="141"/>
    </location>
</feature>
<dbReference type="FunFam" id="2.130.10.10:FF:002899">
    <property type="entry name" value="Uncharacterized protein"/>
    <property type="match status" value="1"/>
</dbReference>
<evidence type="ECO:0000256" key="5">
    <source>
        <dbReference type="SAM" id="MobiDB-lite"/>
    </source>
</evidence>
<dbReference type="Proteomes" id="UP000325313">
    <property type="component" value="Unassembled WGS sequence"/>
</dbReference>
<keyword evidence="3" id="KW-0677">Repeat</keyword>
<organism evidence="6 7">
    <name type="scientific">Puccinia graminis f. sp. tritici</name>
    <dbReference type="NCBI Taxonomy" id="56615"/>
    <lineage>
        <taxon>Eukaryota</taxon>
        <taxon>Fungi</taxon>
        <taxon>Dikarya</taxon>
        <taxon>Basidiomycota</taxon>
        <taxon>Pucciniomycotina</taxon>
        <taxon>Pucciniomycetes</taxon>
        <taxon>Pucciniales</taxon>
        <taxon>Pucciniaceae</taxon>
        <taxon>Puccinia</taxon>
    </lineage>
</organism>
<feature type="repeat" description="WD" evidence="4">
    <location>
        <begin position="488"/>
        <end position="523"/>
    </location>
</feature>
<accession>A0A5B0M011</accession>
<feature type="compositionally biased region" description="Basic and acidic residues" evidence="5">
    <location>
        <begin position="125"/>
        <end position="139"/>
    </location>
</feature>
<dbReference type="PROSITE" id="PS50294">
    <property type="entry name" value="WD_REPEATS_REGION"/>
    <property type="match status" value="3"/>
</dbReference>
<keyword evidence="1" id="KW-0597">Phosphoprotein</keyword>
<reference evidence="6 7" key="1">
    <citation type="submission" date="2019-05" db="EMBL/GenBank/DDBJ databases">
        <title>Emergence of the Ug99 lineage of the wheat stem rust pathogen through somatic hybridization.</title>
        <authorList>
            <person name="Li F."/>
            <person name="Upadhyaya N.M."/>
            <person name="Sperschneider J."/>
            <person name="Matny O."/>
            <person name="Nguyen-Phuc H."/>
            <person name="Mago R."/>
            <person name="Raley C."/>
            <person name="Miller M.E."/>
            <person name="Silverstein K.A.T."/>
            <person name="Henningsen E."/>
            <person name="Hirsch C.D."/>
            <person name="Visser B."/>
            <person name="Pretorius Z.A."/>
            <person name="Steffenson B.J."/>
            <person name="Schwessinger B."/>
            <person name="Dodds P.N."/>
            <person name="Figueroa M."/>
        </authorList>
    </citation>
    <scope>NUCLEOTIDE SEQUENCE [LARGE SCALE GENOMIC DNA]</scope>
    <source>
        <strain evidence="6 7">Ug99</strain>
    </source>
</reference>
<dbReference type="GO" id="GO:0006364">
    <property type="term" value="P:rRNA processing"/>
    <property type="evidence" value="ECO:0007669"/>
    <property type="project" value="InterPro"/>
</dbReference>
<evidence type="ECO:0000256" key="4">
    <source>
        <dbReference type="PROSITE-ProRule" id="PRU00221"/>
    </source>
</evidence>
<feature type="compositionally biased region" description="Acidic residues" evidence="5">
    <location>
        <begin position="113"/>
        <end position="124"/>
    </location>
</feature>
<dbReference type="PANTHER" id="PTHR14091:SF0">
    <property type="entry name" value="PERIODIC TRYPTOPHAN PROTEIN 1 HOMOLOG"/>
    <property type="match status" value="1"/>
</dbReference>
<dbReference type="PANTHER" id="PTHR14091">
    <property type="entry name" value="PERIODIC TRYPTOPHAN PROTEIN 1"/>
    <property type="match status" value="1"/>
</dbReference>
<evidence type="ECO:0000313" key="6">
    <source>
        <dbReference type="EMBL" id="KAA1070095.1"/>
    </source>
</evidence>
<dbReference type="SUPFAM" id="SSF50978">
    <property type="entry name" value="WD40 repeat-like"/>
    <property type="match status" value="1"/>
</dbReference>
<dbReference type="InterPro" id="IPR036322">
    <property type="entry name" value="WD40_repeat_dom_sf"/>
</dbReference>
<keyword evidence="2 4" id="KW-0853">WD repeat</keyword>
<proteinExistence type="predicted"/>
<dbReference type="AlphaFoldDB" id="A0A5B0M011"/>
<feature type="region of interest" description="Disordered" evidence="5">
    <location>
        <begin position="1"/>
        <end position="26"/>
    </location>
</feature>
<dbReference type="InterPro" id="IPR019775">
    <property type="entry name" value="WD40_repeat_CS"/>
</dbReference>
<evidence type="ECO:0000256" key="3">
    <source>
        <dbReference type="ARBA" id="ARBA00022737"/>
    </source>
</evidence>
<dbReference type="PRINTS" id="PR00320">
    <property type="entry name" value="GPROTEINBRPT"/>
</dbReference>
<feature type="repeat" description="WD" evidence="4">
    <location>
        <begin position="340"/>
        <end position="375"/>
    </location>
</feature>
<feature type="compositionally biased region" description="Acidic residues" evidence="5">
    <location>
        <begin position="78"/>
        <end position="105"/>
    </location>
</feature>
<dbReference type="InterPro" id="IPR001680">
    <property type="entry name" value="WD40_rpt"/>
</dbReference>
<feature type="compositionally biased region" description="Polar residues" evidence="5">
    <location>
        <begin position="294"/>
        <end position="317"/>
    </location>
</feature>
<evidence type="ECO:0000256" key="2">
    <source>
        <dbReference type="ARBA" id="ARBA00022574"/>
    </source>
</evidence>
<feature type="repeat" description="WD" evidence="4">
    <location>
        <begin position="391"/>
        <end position="427"/>
    </location>
</feature>
<dbReference type="SMART" id="SM00320">
    <property type="entry name" value="WD40"/>
    <property type="match status" value="5"/>
</dbReference>
<sequence>MQFDQKRKPKPKKRSTGLADRTQRSTIMASLISSTVWVKRGQPAQHPKRYNLDKNELERVSRLAGDRLAQVKELLDEQVEAEEEELVDVEEMIAGEEEDDEEEDNDQKKQENSDNEWSDQDSSSEPDKMDLDDPSKPTDEMAQYNLDDYDKEESKGVSMGAFSNIKGLQFYQNQTDDPYVTLDDLANDETHEREELEIYPTDNLIIAARTEDDVSQLDIYVYDQGEENLYVHHDLLLPAMPLCLEWIDFSPAGIDCDDPTRKGSFIAVGTMDPEIEIWNLDVVDGLYPDAILGNNNNPSSQVDQPSAEQASDSNIQSKKNKKKKKKNNNPQPSTLNLSPATHHTSSVLSLSHNKLARNLLLSASADTTIKLWDLNQAPSGPSSTFSAIESFQMHTDKVQSAQWNPKEATVVLSGGWDGMLKVWDTRNSGEGVEVKVDSDVECLRWDPFNPQAFIVTLDNGLIQSFDSRMLSQFSTTPAKKTAKPLWTLSAHDSSVSAFDISPVIPGLLVSGGVDKMVKVWNLEDKSGSPKLSMVVSRDLGVGKVFSVGFCPDDPTTIAVAGSKASLQIWDLATNNGVRSVFRDRLKQFSSSLDFENRKPIGKDGVLSVVDDLESDDDDN</sequence>
<protein>
    <submittedName>
        <fullName evidence="6">Uncharacterized protein</fullName>
    </submittedName>
</protein>
<comment type="caution">
    <text evidence="6">The sequence shown here is derived from an EMBL/GenBank/DDBJ whole genome shotgun (WGS) entry which is preliminary data.</text>
</comment>